<keyword evidence="4 6" id="KW-0413">Isomerase</keyword>
<evidence type="ECO:0000256" key="1">
    <source>
        <dbReference type="ARBA" id="ARBA00001922"/>
    </source>
</evidence>
<dbReference type="GO" id="GO:0046872">
    <property type="term" value="F:metal ion binding"/>
    <property type="evidence" value="ECO:0007669"/>
    <property type="project" value="UniProtKB-KW"/>
</dbReference>
<feature type="binding site" evidence="6">
    <location>
        <begin position="93"/>
        <end position="97"/>
    </location>
    <ligand>
        <name>adenosylcob(III)alamin</name>
        <dbReference type="ChEBI" id="CHEBI:18408"/>
    </ligand>
</feature>
<name>A0A381JB42_9CLOT</name>
<sequence>MEEKRLVLGVIGSDCHAVGNKILDYALSEAGFKVENIGVLSPQEDFINAAVETNADVIVVSSLYGHGEMDCRGMREKCDESGLKDIILYVGGNIVVGKQNWPEVEKRFKDMGFNRVFPPGTSVETTIKCLKEDLYSKEELKLKEELELKQN</sequence>
<dbReference type="GO" id="GO:0019553">
    <property type="term" value="P:L-glutamate catabolic process via L-citramalate"/>
    <property type="evidence" value="ECO:0007669"/>
    <property type="project" value="UniProtKB-UniRule"/>
</dbReference>
<keyword evidence="3 6" id="KW-0479">Metal-binding</keyword>
<dbReference type="InterPro" id="IPR006159">
    <property type="entry name" value="Acid_CoA_mut_C"/>
</dbReference>
<feature type="binding site" description="axial binding residue" evidence="6">
    <location>
        <position position="16"/>
    </location>
    <ligand>
        <name>adenosylcob(III)alamin</name>
        <dbReference type="ChEBI" id="CHEBI:18408"/>
    </ligand>
    <ligandPart>
        <name>Co</name>
        <dbReference type="ChEBI" id="CHEBI:27638"/>
    </ligandPart>
</feature>
<evidence type="ECO:0000256" key="5">
    <source>
        <dbReference type="ARBA" id="ARBA00023285"/>
    </source>
</evidence>
<keyword evidence="2 6" id="KW-0846">Cobalamin</keyword>
<dbReference type="GO" id="GO:0050097">
    <property type="term" value="F:methylaspartate mutase activity"/>
    <property type="evidence" value="ECO:0007669"/>
    <property type="project" value="UniProtKB-UniRule"/>
</dbReference>
<dbReference type="NCBIfam" id="NF002612">
    <property type="entry name" value="PRK02261.1"/>
    <property type="match status" value="1"/>
</dbReference>
<keyword evidence="5 6" id="KW-0170">Cobalt</keyword>
<dbReference type="NCBIfam" id="TIGR01501">
    <property type="entry name" value="MthylAspMutase"/>
    <property type="match status" value="1"/>
</dbReference>
<dbReference type="EMBL" id="UFWZ01000001">
    <property type="protein sequence ID" value="SUY48223.1"/>
    <property type="molecule type" value="Genomic_DNA"/>
</dbReference>
<dbReference type="InterPro" id="IPR036724">
    <property type="entry name" value="Cobalamin-bd_sf"/>
</dbReference>
<evidence type="ECO:0000313" key="9">
    <source>
        <dbReference type="Proteomes" id="UP000254664"/>
    </source>
</evidence>
<dbReference type="CDD" id="cd02072">
    <property type="entry name" value="Glm_B12_BD"/>
    <property type="match status" value="1"/>
</dbReference>
<comment type="similarity">
    <text evidence="6">Belongs to the methylaspartate mutase GlmS subunit family.</text>
</comment>
<reference evidence="8 9" key="1">
    <citation type="submission" date="2018-06" db="EMBL/GenBank/DDBJ databases">
        <authorList>
            <consortium name="Pathogen Informatics"/>
            <person name="Doyle S."/>
        </authorList>
    </citation>
    <scope>NUCLEOTIDE SEQUENCE [LARGE SCALE GENOMIC DNA]</scope>
    <source>
        <strain evidence="8 9">NCTC9836</strain>
    </source>
</reference>
<dbReference type="InterPro" id="IPR006158">
    <property type="entry name" value="Cobalamin-bd"/>
</dbReference>
<dbReference type="HAMAP" id="MF_00526">
    <property type="entry name" value="Me_Asp_mutase_S"/>
    <property type="match status" value="1"/>
</dbReference>
<dbReference type="Gene3D" id="3.40.50.280">
    <property type="entry name" value="Cobalamin-binding domain"/>
    <property type="match status" value="1"/>
</dbReference>
<dbReference type="EC" id="5.4.99.1" evidence="6"/>
<evidence type="ECO:0000256" key="2">
    <source>
        <dbReference type="ARBA" id="ARBA00022628"/>
    </source>
</evidence>
<dbReference type="OrthoDB" id="9791348at2"/>
<dbReference type="GO" id="GO:0031419">
    <property type="term" value="F:cobalamin binding"/>
    <property type="evidence" value="ECO:0007669"/>
    <property type="project" value="UniProtKB-KW"/>
</dbReference>
<organism evidence="8 9">
    <name type="scientific">Clostridium putrefaciens</name>
    <dbReference type="NCBI Taxonomy" id="99675"/>
    <lineage>
        <taxon>Bacteria</taxon>
        <taxon>Bacillati</taxon>
        <taxon>Bacillota</taxon>
        <taxon>Clostridia</taxon>
        <taxon>Eubacteriales</taxon>
        <taxon>Clostridiaceae</taxon>
        <taxon>Clostridium</taxon>
    </lineage>
</organism>
<comment type="subunit">
    <text evidence="6">Heterotetramer composed of 2 epsilon subunits (GlmE) and 2 sigma subunits (GlmS). GlmE exists as a homodimer and GlmS as a monomer.</text>
</comment>
<dbReference type="AlphaFoldDB" id="A0A381JB42"/>
<comment type="function">
    <text evidence="6">Catalyzes the carbon skeleton rearrangement of L-glutamate to L-threo-3-methylaspartate ((2S,3S)-3-methylaspartate).</text>
</comment>
<gene>
    <name evidence="8" type="primary">mutS_3</name>
    <name evidence="6" type="synonym">glmS</name>
    <name evidence="8" type="ORF">NCTC9836_02599</name>
</gene>
<evidence type="ECO:0000256" key="6">
    <source>
        <dbReference type="HAMAP-Rule" id="MF_00526"/>
    </source>
</evidence>
<protein>
    <recommendedName>
        <fullName evidence="6">Glutamate mutase sigma subunit</fullName>
        <ecNumber evidence="6">5.4.99.1</ecNumber>
    </recommendedName>
    <alternativeName>
        <fullName evidence="6">Glutamate mutase S chain</fullName>
    </alternativeName>
    <alternativeName>
        <fullName evidence="6">Glutamate mutase small subunit</fullName>
    </alternativeName>
    <alternativeName>
        <fullName evidence="6">Methylaspartate mutase</fullName>
    </alternativeName>
</protein>
<evidence type="ECO:0000256" key="3">
    <source>
        <dbReference type="ARBA" id="ARBA00022723"/>
    </source>
</evidence>
<dbReference type="NCBIfam" id="TIGR00640">
    <property type="entry name" value="acid_CoA_mut_C"/>
    <property type="match status" value="1"/>
</dbReference>
<dbReference type="Proteomes" id="UP000254664">
    <property type="component" value="Unassembled WGS sequence"/>
</dbReference>
<comment type="cofactor">
    <cofactor evidence="1 6">
        <name>adenosylcob(III)alamin</name>
        <dbReference type="ChEBI" id="CHEBI:18408"/>
    </cofactor>
</comment>
<dbReference type="Pfam" id="PF02310">
    <property type="entry name" value="B12-binding"/>
    <property type="match status" value="1"/>
</dbReference>
<comment type="catalytic activity">
    <reaction evidence="6">
        <text>(2S,3S)-3-methyl-L-aspartate = L-glutamate</text>
        <dbReference type="Rhea" id="RHEA:12857"/>
        <dbReference type="ChEBI" id="CHEBI:29985"/>
        <dbReference type="ChEBI" id="CHEBI:58724"/>
        <dbReference type="EC" id="5.4.99.1"/>
    </reaction>
</comment>
<dbReference type="PROSITE" id="PS51332">
    <property type="entry name" value="B12_BINDING"/>
    <property type="match status" value="1"/>
</dbReference>
<feature type="binding site" evidence="6">
    <location>
        <begin position="61"/>
        <end position="63"/>
    </location>
    <ligand>
        <name>adenosylcob(III)alamin</name>
        <dbReference type="ChEBI" id="CHEBI:18408"/>
    </ligand>
</feature>
<evidence type="ECO:0000313" key="8">
    <source>
        <dbReference type="EMBL" id="SUY48223.1"/>
    </source>
</evidence>
<dbReference type="InterPro" id="IPR006394">
    <property type="entry name" value="GlmS"/>
</dbReference>
<feature type="domain" description="B12-binding" evidence="7">
    <location>
        <begin position="3"/>
        <end position="141"/>
    </location>
</feature>
<dbReference type="RefSeq" id="WP_115642066.1">
    <property type="nucleotide sequence ID" value="NZ_UFWZ01000001.1"/>
</dbReference>
<feature type="binding site" evidence="6">
    <location>
        <begin position="13"/>
        <end position="17"/>
    </location>
    <ligand>
        <name>adenosylcob(III)alamin</name>
        <dbReference type="ChEBI" id="CHEBI:18408"/>
    </ligand>
</feature>
<accession>A0A381JB42</accession>
<keyword evidence="9" id="KW-1185">Reference proteome</keyword>
<dbReference type="GO" id="GO:0019670">
    <property type="term" value="P:anaerobic L-glutamate catabolic process"/>
    <property type="evidence" value="ECO:0007669"/>
    <property type="project" value="InterPro"/>
</dbReference>
<dbReference type="UniPathway" id="UPA00561">
    <property type="reaction ID" value="UER00617"/>
</dbReference>
<proteinExistence type="inferred from homology"/>
<evidence type="ECO:0000256" key="4">
    <source>
        <dbReference type="ARBA" id="ARBA00023235"/>
    </source>
</evidence>
<comment type="pathway">
    <text evidence="6">Amino-acid degradation; L-glutamate degradation via mesaconate pathway; acetate and pyruvate from L-glutamate: step 1/4.</text>
</comment>
<evidence type="ECO:0000259" key="7">
    <source>
        <dbReference type="PROSITE" id="PS51332"/>
    </source>
</evidence>
<dbReference type="SUPFAM" id="SSF52242">
    <property type="entry name" value="Cobalamin (vitamin B12)-binding domain"/>
    <property type="match status" value="1"/>
</dbReference>